<keyword evidence="9" id="KW-1185">Reference proteome</keyword>
<comment type="pathway">
    <text evidence="1">Lipid metabolism; butanoate metabolism.</text>
</comment>
<dbReference type="AlphaFoldDB" id="A0A1I6LG57"/>
<evidence type="ECO:0000256" key="3">
    <source>
        <dbReference type="ARBA" id="ARBA00023002"/>
    </source>
</evidence>
<dbReference type="RefSeq" id="WP_092563217.1">
    <property type="nucleotide sequence ID" value="NZ_FOYZ01000016.1"/>
</dbReference>
<dbReference type="SUPFAM" id="SSF51735">
    <property type="entry name" value="NAD(P)-binding Rossmann-fold domains"/>
    <property type="match status" value="1"/>
</dbReference>
<dbReference type="InterPro" id="IPR006108">
    <property type="entry name" value="3HC_DH_C"/>
</dbReference>
<reference evidence="8 9" key="1">
    <citation type="submission" date="2016-10" db="EMBL/GenBank/DDBJ databases">
        <authorList>
            <person name="de Groot N.N."/>
        </authorList>
    </citation>
    <scope>NUCLEOTIDE SEQUENCE [LARGE SCALE GENOMIC DNA]</scope>
    <source>
        <strain evidence="8 9">743A</strain>
    </source>
</reference>
<evidence type="ECO:0000256" key="2">
    <source>
        <dbReference type="ARBA" id="ARBA00009463"/>
    </source>
</evidence>
<dbReference type="InterPro" id="IPR006176">
    <property type="entry name" value="3-OHacyl-CoA_DH_NAD-bd"/>
</dbReference>
<dbReference type="InterPro" id="IPR013328">
    <property type="entry name" value="6PGD_dom2"/>
</dbReference>
<dbReference type="PANTHER" id="PTHR48075">
    <property type="entry name" value="3-HYDROXYACYL-COA DEHYDROGENASE FAMILY PROTEIN"/>
    <property type="match status" value="1"/>
</dbReference>
<feature type="site" description="Important for catalytic activity" evidence="4">
    <location>
        <position position="141"/>
    </location>
</feature>
<evidence type="ECO:0000259" key="7">
    <source>
        <dbReference type="Pfam" id="PF02737"/>
    </source>
</evidence>
<evidence type="ECO:0000256" key="4">
    <source>
        <dbReference type="PIRSR" id="PIRSR000105-1"/>
    </source>
</evidence>
<evidence type="ECO:0000313" key="8">
    <source>
        <dbReference type="EMBL" id="SFS02489.1"/>
    </source>
</evidence>
<evidence type="ECO:0000313" key="9">
    <source>
        <dbReference type="Proteomes" id="UP000199659"/>
    </source>
</evidence>
<dbReference type="SUPFAM" id="SSF48179">
    <property type="entry name" value="6-phosphogluconate dehydrogenase C-terminal domain-like"/>
    <property type="match status" value="1"/>
</dbReference>
<dbReference type="GO" id="GO:0006635">
    <property type="term" value="P:fatty acid beta-oxidation"/>
    <property type="evidence" value="ECO:0007669"/>
    <property type="project" value="TreeGrafter"/>
</dbReference>
<name>A0A1I6LG57_9FIRM</name>
<protein>
    <submittedName>
        <fullName evidence="8">3-hydroxybutyryl-CoA dehydrogenase</fullName>
    </submittedName>
</protein>
<dbReference type="Proteomes" id="UP000199659">
    <property type="component" value="Unassembled WGS sequence"/>
</dbReference>
<dbReference type="GO" id="GO:0008691">
    <property type="term" value="F:3-hydroxybutyryl-CoA dehydrogenase activity"/>
    <property type="evidence" value="ECO:0007669"/>
    <property type="project" value="TreeGrafter"/>
</dbReference>
<organism evidence="8 9">
    <name type="scientific">Anaeromicropila populeti</name>
    <dbReference type="NCBI Taxonomy" id="37658"/>
    <lineage>
        <taxon>Bacteria</taxon>
        <taxon>Bacillati</taxon>
        <taxon>Bacillota</taxon>
        <taxon>Clostridia</taxon>
        <taxon>Lachnospirales</taxon>
        <taxon>Lachnospiraceae</taxon>
        <taxon>Anaeromicropila</taxon>
    </lineage>
</organism>
<dbReference type="PANTHER" id="PTHR48075:SF5">
    <property type="entry name" value="3-HYDROXYBUTYRYL-COA DEHYDROGENASE"/>
    <property type="match status" value="1"/>
</dbReference>
<keyword evidence="3" id="KW-0560">Oxidoreductase</keyword>
<dbReference type="GO" id="GO:0070403">
    <property type="term" value="F:NAD+ binding"/>
    <property type="evidence" value="ECO:0007669"/>
    <property type="project" value="InterPro"/>
</dbReference>
<dbReference type="InterPro" id="IPR036291">
    <property type="entry name" value="NAD(P)-bd_dom_sf"/>
</dbReference>
<dbReference type="PIRSF" id="PIRSF000105">
    <property type="entry name" value="HCDH"/>
    <property type="match status" value="1"/>
</dbReference>
<feature type="domain" description="3-hydroxyacyl-CoA dehydrogenase C-terminal" evidence="6">
    <location>
        <begin position="187"/>
        <end position="283"/>
    </location>
</feature>
<dbReference type="Gene3D" id="3.40.50.720">
    <property type="entry name" value="NAD(P)-binding Rossmann-like Domain"/>
    <property type="match status" value="1"/>
</dbReference>
<evidence type="ECO:0000256" key="1">
    <source>
        <dbReference type="ARBA" id="ARBA00005086"/>
    </source>
</evidence>
<dbReference type="STRING" id="37658.SAMN05661086_03278"/>
<dbReference type="Pfam" id="PF02737">
    <property type="entry name" value="3HCDH_N"/>
    <property type="match status" value="1"/>
</dbReference>
<accession>A0A1I6LG57</accession>
<feature type="binding site" evidence="5">
    <location>
        <begin position="10"/>
        <end position="15"/>
    </location>
    <ligand>
        <name>NAD(+)</name>
        <dbReference type="ChEBI" id="CHEBI:57540"/>
    </ligand>
</feature>
<feature type="binding site" evidence="5">
    <location>
        <position position="275"/>
    </location>
    <ligand>
        <name>NAD(+)</name>
        <dbReference type="ChEBI" id="CHEBI:57540"/>
    </ligand>
</feature>
<dbReference type="InterPro" id="IPR022694">
    <property type="entry name" value="3-OHacyl-CoA_DH"/>
</dbReference>
<proteinExistence type="inferred from homology"/>
<gene>
    <name evidence="8" type="ORF">SAMN05661086_03278</name>
</gene>
<dbReference type="OrthoDB" id="9771883at2"/>
<keyword evidence="5" id="KW-0520">NAD</keyword>
<feature type="binding site" evidence="5">
    <location>
        <position position="33"/>
    </location>
    <ligand>
        <name>NAD(+)</name>
        <dbReference type="ChEBI" id="CHEBI:57540"/>
    </ligand>
</feature>
<dbReference type="InterPro" id="IPR008927">
    <property type="entry name" value="6-PGluconate_DH-like_C_sf"/>
</dbReference>
<evidence type="ECO:0000259" key="6">
    <source>
        <dbReference type="Pfam" id="PF00725"/>
    </source>
</evidence>
<sequence length="283" mass="31858">MQQKVIAIVGAGVMGAATALDVAWYGNQVLLKDISTDILEQAKKMIKKEYRSACMLKKEYCAVKFDEIISRISLQDTYDNFDKADLVIENICENINKKKEVYMELKEACRKDVIYMLNTSCISITKLASYLPDSTRVIGTHLMNPVPLKTMVEVIRGYHTSHETEEKVMDFLKSLGKSPITIDDLPGFVSNRLSHLFMNEAAYIVQDGIATPEQVDAIMKQGFSHKAGPLETADLIGLDTVVDSLEILYQSYQDPKFRCCPLLRKMVDAGLLGRKSGRGFYKY</sequence>
<dbReference type="EMBL" id="FOYZ01000016">
    <property type="protein sequence ID" value="SFS02489.1"/>
    <property type="molecule type" value="Genomic_DNA"/>
</dbReference>
<feature type="binding site" evidence="5">
    <location>
        <position position="98"/>
    </location>
    <ligand>
        <name>NAD(+)</name>
        <dbReference type="ChEBI" id="CHEBI:57540"/>
    </ligand>
</feature>
<dbReference type="Pfam" id="PF00725">
    <property type="entry name" value="3HCDH"/>
    <property type="match status" value="1"/>
</dbReference>
<feature type="binding site" evidence="5">
    <location>
        <position position="93"/>
    </location>
    <ligand>
        <name>NAD(+)</name>
        <dbReference type="ChEBI" id="CHEBI:57540"/>
    </ligand>
</feature>
<evidence type="ECO:0000256" key="5">
    <source>
        <dbReference type="PIRSR" id="PIRSR000105-2"/>
    </source>
</evidence>
<feature type="domain" description="3-hydroxyacyl-CoA dehydrogenase NAD binding" evidence="7">
    <location>
        <begin position="6"/>
        <end position="184"/>
    </location>
</feature>
<feature type="binding site" evidence="5">
    <location>
        <position position="144"/>
    </location>
    <ligand>
        <name>NAD(+)</name>
        <dbReference type="ChEBI" id="CHEBI:57540"/>
    </ligand>
</feature>
<dbReference type="Gene3D" id="1.10.1040.10">
    <property type="entry name" value="N-(1-d-carboxylethyl)-l-norvaline Dehydrogenase, domain 2"/>
    <property type="match status" value="1"/>
</dbReference>
<feature type="binding site" evidence="5">
    <location>
        <position position="120"/>
    </location>
    <ligand>
        <name>NAD(+)</name>
        <dbReference type="ChEBI" id="CHEBI:57540"/>
    </ligand>
</feature>
<comment type="similarity">
    <text evidence="2">Belongs to the 3-hydroxyacyl-CoA dehydrogenase family.</text>
</comment>